<keyword evidence="2" id="KW-1185">Reference proteome</keyword>
<reference evidence="1 2" key="1">
    <citation type="submission" date="2019-08" db="EMBL/GenBank/DDBJ databases">
        <authorList>
            <person name="Peeters C."/>
        </authorList>
    </citation>
    <scope>NUCLEOTIDE SEQUENCE [LARGE SCALE GENOMIC DNA]</scope>
    <source>
        <strain evidence="1 2">LMG 31111</strain>
    </source>
</reference>
<sequence length="57" mass="6419">MRIGANSCANVLVFRHLAPDVHVSGIDGHMVVLKLSRDRYFNLSYDHSQALRRLLGV</sequence>
<dbReference type="RefSeq" id="WP_174977286.1">
    <property type="nucleotide sequence ID" value="NZ_CABPSE010000014.1"/>
</dbReference>
<dbReference type="EMBL" id="CABPSE010000014">
    <property type="protein sequence ID" value="VVE33486.1"/>
    <property type="molecule type" value="Genomic_DNA"/>
</dbReference>
<dbReference type="Proteomes" id="UP000383971">
    <property type="component" value="Unassembled WGS sequence"/>
</dbReference>
<protein>
    <submittedName>
        <fullName evidence="1">Uncharacterized protein</fullName>
    </submittedName>
</protein>
<accession>A0A5E4XB37</accession>
<dbReference type="AlphaFoldDB" id="A0A5E4XB37"/>
<evidence type="ECO:0000313" key="2">
    <source>
        <dbReference type="Proteomes" id="UP000383971"/>
    </source>
</evidence>
<proteinExistence type="predicted"/>
<organism evidence="1 2">
    <name type="scientific">Pandoraea communis</name>
    <dbReference type="NCBI Taxonomy" id="2508297"/>
    <lineage>
        <taxon>Bacteria</taxon>
        <taxon>Pseudomonadati</taxon>
        <taxon>Pseudomonadota</taxon>
        <taxon>Betaproteobacteria</taxon>
        <taxon>Burkholderiales</taxon>
        <taxon>Burkholderiaceae</taxon>
        <taxon>Pandoraea</taxon>
    </lineage>
</organism>
<name>A0A5E4XB37_9BURK</name>
<evidence type="ECO:0000313" key="1">
    <source>
        <dbReference type="EMBL" id="VVE33486.1"/>
    </source>
</evidence>
<gene>
    <name evidence="1" type="ORF">PCO31111_03779</name>
</gene>